<accession>A0A8R1TN19</accession>
<reference evidence="2" key="1">
    <citation type="submission" date="2013-10" db="EMBL/GenBank/DDBJ databases">
        <title>Genome sequencing of Onchocerca volvulus.</title>
        <authorList>
            <person name="Cotton J."/>
            <person name="Tsai J."/>
            <person name="Stanley E."/>
            <person name="Tracey A."/>
            <person name="Holroyd N."/>
            <person name="Lustigman S."/>
            <person name="Berriman M."/>
        </authorList>
    </citation>
    <scope>NUCLEOTIDE SEQUENCE</scope>
</reference>
<reference evidence="1" key="2">
    <citation type="submission" date="2022-06" db="UniProtKB">
        <authorList>
            <consortium name="EnsemblMetazoa"/>
        </authorList>
    </citation>
    <scope>IDENTIFICATION</scope>
</reference>
<sequence>MFLGADLKVCTRFLKLGVIGHQLLINFANCAVRRKNRALNLKVCTRFLKLGIIALNLTVHIRFLKLGVIGHQFTQFDGTYPLLEIRALCKFSEPSQNRGLNNVLLNFLIVSLDYCGFIRVMCAAQRENFSSHRRIYGRSGSVHLRAFSFLINCLFIAPWKFSQSARNERVEQCFAEFLIYSFFSMAFGKFSEAGQNRRYILSFPWRYENLASQLKTGKQYHILLDLRYAFSVSCHYENLANQLESSGLGVVSLYYCGFICAVCSAQRENFSSHR</sequence>
<protein>
    <submittedName>
        <fullName evidence="1">Uncharacterized protein</fullName>
    </submittedName>
</protein>
<dbReference type="AlphaFoldDB" id="A0A8R1TN19"/>
<evidence type="ECO:0000313" key="1">
    <source>
        <dbReference type="EnsemblMetazoa" id="OVOC12393.1"/>
    </source>
</evidence>
<evidence type="ECO:0000313" key="2">
    <source>
        <dbReference type="Proteomes" id="UP000024404"/>
    </source>
</evidence>
<proteinExistence type="predicted"/>
<name>A0A8R1TN19_ONCVO</name>
<dbReference type="EMBL" id="CMVM020000450">
    <property type="status" value="NOT_ANNOTATED_CDS"/>
    <property type="molecule type" value="Genomic_DNA"/>
</dbReference>
<dbReference type="Proteomes" id="UP000024404">
    <property type="component" value="Unassembled WGS sequence"/>
</dbReference>
<dbReference type="EnsemblMetazoa" id="OVOC12393.1">
    <property type="protein sequence ID" value="OVOC12393.1"/>
    <property type="gene ID" value="WBGene00249202"/>
</dbReference>
<keyword evidence="2" id="KW-1185">Reference proteome</keyword>
<organism evidence="1 2">
    <name type="scientific">Onchocerca volvulus</name>
    <dbReference type="NCBI Taxonomy" id="6282"/>
    <lineage>
        <taxon>Eukaryota</taxon>
        <taxon>Metazoa</taxon>
        <taxon>Ecdysozoa</taxon>
        <taxon>Nematoda</taxon>
        <taxon>Chromadorea</taxon>
        <taxon>Rhabditida</taxon>
        <taxon>Spirurina</taxon>
        <taxon>Spiruromorpha</taxon>
        <taxon>Filarioidea</taxon>
        <taxon>Onchocercidae</taxon>
        <taxon>Onchocerca</taxon>
    </lineage>
</organism>